<dbReference type="Proteomes" id="UP000789739">
    <property type="component" value="Unassembled WGS sequence"/>
</dbReference>
<dbReference type="OrthoDB" id="2437848at2759"/>
<accession>A0A9N9GGC9</accession>
<comment type="caution">
    <text evidence="1">The sequence shown here is derived from an EMBL/GenBank/DDBJ whole genome shotgun (WGS) entry which is preliminary data.</text>
</comment>
<name>A0A9N9GGC9_9GLOM</name>
<dbReference type="EMBL" id="CAJVPI010001205">
    <property type="protein sequence ID" value="CAG8600507.1"/>
    <property type="molecule type" value="Genomic_DNA"/>
</dbReference>
<proteinExistence type="predicted"/>
<sequence>MSTPTIIAAENLAEKIESWGLHHSNIQFIEETPGCTRNEAHRNLGIGLGILLKNLPKSSRHYSQATVLKKALEVGPENNLRKVTGSMVEKVKRSPLTVDDIDLEETFIDYCNKCKNIFDLCHSDIMDMRPTSRFTDEIAEESWNKFVLEEWKNFIQEFFEPKDSQEKWTKAWRGLHNGKEIDENKKTLVDAIHNILRPYIKAFEAPYVQHTKVR</sequence>
<evidence type="ECO:0000313" key="1">
    <source>
        <dbReference type="EMBL" id="CAG8600507.1"/>
    </source>
</evidence>
<dbReference type="AlphaFoldDB" id="A0A9N9GGC9"/>
<organism evidence="1 2">
    <name type="scientific">Paraglomus brasilianum</name>
    <dbReference type="NCBI Taxonomy" id="144538"/>
    <lineage>
        <taxon>Eukaryota</taxon>
        <taxon>Fungi</taxon>
        <taxon>Fungi incertae sedis</taxon>
        <taxon>Mucoromycota</taxon>
        <taxon>Glomeromycotina</taxon>
        <taxon>Glomeromycetes</taxon>
        <taxon>Paraglomerales</taxon>
        <taxon>Paraglomeraceae</taxon>
        <taxon>Paraglomus</taxon>
    </lineage>
</organism>
<protein>
    <submittedName>
        <fullName evidence="1">4181_t:CDS:1</fullName>
    </submittedName>
</protein>
<gene>
    <name evidence="1" type="ORF">PBRASI_LOCUS7614</name>
</gene>
<reference evidence="1" key="1">
    <citation type="submission" date="2021-06" db="EMBL/GenBank/DDBJ databases">
        <authorList>
            <person name="Kallberg Y."/>
            <person name="Tangrot J."/>
            <person name="Rosling A."/>
        </authorList>
    </citation>
    <scope>NUCLEOTIDE SEQUENCE</scope>
    <source>
        <strain evidence="1">BR232B</strain>
    </source>
</reference>
<keyword evidence="2" id="KW-1185">Reference proteome</keyword>
<evidence type="ECO:0000313" key="2">
    <source>
        <dbReference type="Proteomes" id="UP000789739"/>
    </source>
</evidence>